<proteinExistence type="predicted"/>
<dbReference type="InterPro" id="IPR002563">
    <property type="entry name" value="Flavin_Rdtase-like_dom"/>
</dbReference>
<evidence type="ECO:0000256" key="1">
    <source>
        <dbReference type="ARBA" id="ARBA00023002"/>
    </source>
</evidence>
<dbReference type="GO" id="GO:0042602">
    <property type="term" value="F:riboflavin reductase (NADPH) activity"/>
    <property type="evidence" value="ECO:0007669"/>
    <property type="project" value="TreeGrafter"/>
</dbReference>
<dbReference type="GO" id="GO:0010181">
    <property type="term" value="F:FMN binding"/>
    <property type="evidence" value="ECO:0007669"/>
    <property type="project" value="InterPro"/>
</dbReference>
<dbReference type="InterPro" id="IPR012349">
    <property type="entry name" value="Split_barrel_FMN-bd"/>
</dbReference>
<dbReference type="OrthoDB" id="2015405at2759"/>
<keyword evidence="4" id="KW-1185">Reference proteome</keyword>
<sequence>MEPYPLVAFSLRIPSRMATALNDADADSPQSHFVINILSAAQADIAVRFSRPDLHSQPFAATQYFLTEDGLPVFKGSLGALSCKLLGVSWPLHDLHQLKNSGPERDKTPWQGEGVASELFIAQVTNVEQLPFEEEEGPCASTAPLLYHRRSYAT</sequence>
<dbReference type="PANTHER" id="PTHR30466">
    <property type="entry name" value="FLAVIN REDUCTASE"/>
    <property type="match status" value="1"/>
</dbReference>
<evidence type="ECO:0000313" key="4">
    <source>
        <dbReference type="Proteomes" id="UP000016930"/>
    </source>
</evidence>
<dbReference type="HOGENOM" id="CLU_073369_0_0_1"/>
<dbReference type="AlphaFoldDB" id="M2QQ27"/>
<dbReference type="InterPro" id="IPR050268">
    <property type="entry name" value="NADH-dep_flavin_reductase"/>
</dbReference>
<dbReference type="Pfam" id="PF01613">
    <property type="entry name" value="Flavin_Reduct"/>
    <property type="match status" value="1"/>
</dbReference>
<dbReference type="STRING" id="914234.M2QQ27"/>
<evidence type="ECO:0000313" key="3">
    <source>
        <dbReference type="EMBL" id="EMD39178.1"/>
    </source>
</evidence>
<feature type="domain" description="Flavin reductase like" evidence="2">
    <location>
        <begin position="2"/>
        <end position="153"/>
    </location>
</feature>
<organism evidence="3 4">
    <name type="scientific">Ceriporiopsis subvermispora (strain B)</name>
    <name type="common">White-rot fungus</name>
    <name type="synonym">Gelatoporia subvermispora</name>
    <dbReference type="NCBI Taxonomy" id="914234"/>
    <lineage>
        <taxon>Eukaryota</taxon>
        <taxon>Fungi</taxon>
        <taxon>Dikarya</taxon>
        <taxon>Basidiomycota</taxon>
        <taxon>Agaricomycotina</taxon>
        <taxon>Agaricomycetes</taxon>
        <taxon>Polyporales</taxon>
        <taxon>Gelatoporiaceae</taxon>
        <taxon>Gelatoporia</taxon>
    </lineage>
</organism>
<reference evidence="3 4" key="1">
    <citation type="journal article" date="2012" name="Proc. Natl. Acad. Sci. U.S.A.">
        <title>Comparative genomics of Ceriporiopsis subvermispora and Phanerochaete chrysosporium provide insight into selective ligninolysis.</title>
        <authorList>
            <person name="Fernandez-Fueyo E."/>
            <person name="Ruiz-Duenas F.J."/>
            <person name="Ferreira P."/>
            <person name="Floudas D."/>
            <person name="Hibbett D.S."/>
            <person name="Canessa P."/>
            <person name="Larrondo L.F."/>
            <person name="James T.Y."/>
            <person name="Seelenfreund D."/>
            <person name="Lobos S."/>
            <person name="Polanco R."/>
            <person name="Tello M."/>
            <person name="Honda Y."/>
            <person name="Watanabe T."/>
            <person name="Watanabe T."/>
            <person name="Ryu J.S."/>
            <person name="Kubicek C.P."/>
            <person name="Schmoll M."/>
            <person name="Gaskell J."/>
            <person name="Hammel K.E."/>
            <person name="St John F.J."/>
            <person name="Vanden Wymelenberg A."/>
            <person name="Sabat G."/>
            <person name="Splinter BonDurant S."/>
            <person name="Syed K."/>
            <person name="Yadav J.S."/>
            <person name="Doddapaneni H."/>
            <person name="Subramanian V."/>
            <person name="Lavin J.L."/>
            <person name="Oguiza J.A."/>
            <person name="Perez G."/>
            <person name="Pisabarro A.G."/>
            <person name="Ramirez L."/>
            <person name="Santoyo F."/>
            <person name="Master E."/>
            <person name="Coutinho P.M."/>
            <person name="Henrissat B."/>
            <person name="Lombard V."/>
            <person name="Magnuson J.K."/>
            <person name="Kuees U."/>
            <person name="Hori C."/>
            <person name="Igarashi K."/>
            <person name="Samejima M."/>
            <person name="Held B.W."/>
            <person name="Barry K.W."/>
            <person name="LaButti K.M."/>
            <person name="Lapidus A."/>
            <person name="Lindquist E.A."/>
            <person name="Lucas S.M."/>
            <person name="Riley R."/>
            <person name="Salamov A.A."/>
            <person name="Hoffmeister D."/>
            <person name="Schwenk D."/>
            <person name="Hadar Y."/>
            <person name="Yarden O."/>
            <person name="de Vries R.P."/>
            <person name="Wiebenga A."/>
            <person name="Stenlid J."/>
            <person name="Eastwood D."/>
            <person name="Grigoriev I.V."/>
            <person name="Berka R.M."/>
            <person name="Blanchette R.A."/>
            <person name="Kersten P."/>
            <person name="Martinez A.T."/>
            <person name="Vicuna R."/>
            <person name="Cullen D."/>
        </authorList>
    </citation>
    <scope>NUCLEOTIDE SEQUENCE [LARGE SCALE GENOMIC DNA]</scope>
    <source>
        <strain evidence="3 4">B</strain>
    </source>
</reference>
<name>M2QQ27_CERS8</name>
<dbReference type="Gene3D" id="2.30.110.10">
    <property type="entry name" value="Electron Transport, Fmn-binding Protein, Chain A"/>
    <property type="match status" value="1"/>
</dbReference>
<gene>
    <name evidence="3" type="ORF">CERSUDRAFT_36299</name>
</gene>
<feature type="non-terminal residue" evidence="3">
    <location>
        <position position="154"/>
    </location>
</feature>
<protein>
    <recommendedName>
        <fullName evidence="2">Flavin reductase like domain-containing protein</fullName>
    </recommendedName>
</protein>
<accession>M2QQ27</accession>
<dbReference type="Proteomes" id="UP000016930">
    <property type="component" value="Unassembled WGS sequence"/>
</dbReference>
<evidence type="ECO:0000259" key="2">
    <source>
        <dbReference type="Pfam" id="PF01613"/>
    </source>
</evidence>
<dbReference type="PANTHER" id="PTHR30466:SF1">
    <property type="entry name" value="FMN REDUCTASE (NADH) RUTF"/>
    <property type="match status" value="1"/>
</dbReference>
<keyword evidence="1" id="KW-0560">Oxidoreductase</keyword>
<dbReference type="SUPFAM" id="SSF50475">
    <property type="entry name" value="FMN-binding split barrel"/>
    <property type="match status" value="1"/>
</dbReference>
<dbReference type="EMBL" id="KB445794">
    <property type="protein sequence ID" value="EMD39178.1"/>
    <property type="molecule type" value="Genomic_DNA"/>
</dbReference>